<dbReference type="InterPro" id="IPR001929">
    <property type="entry name" value="Germin"/>
</dbReference>
<dbReference type="PRINTS" id="PR00325">
    <property type="entry name" value="GERMIN"/>
</dbReference>
<feature type="binding site" evidence="9">
    <location>
        <position position="285"/>
    </location>
    <ligand>
        <name>Mn(2+)</name>
        <dbReference type="ChEBI" id="CHEBI:29035"/>
    </ligand>
</feature>
<accession>A0A9Q1R036</accession>
<organism evidence="13 14">
    <name type="scientific">Anisodus acutangulus</name>
    <dbReference type="NCBI Taxonomy" id="402998"/>
    <lineage>
        <taxon>Eukaryota</taxon>
        <taxon>Viridiplantae</taxon>
        <taxon>Streptophyta</taxon>
        <taxon>Embryophyta</taxon>
        <taxon>Tracheophyta</taxon>
        <taxon>Spermatophyta</taxon>
        <taxon>Magnoliopsida</taxon>
        <taxon>eudicotyledons</taxon>
        <taxon>Gunneridae</taxon>
        <taxon>Pentapetalae</taxon>
        <taxon>asterids</taxon>
        <taxon>lamiids</taxon>
        <taxon>Solanales</taxon>
        <taxon>Solanaceae</taxon>
        <taxon>Solanoideae</taxon>
        <taxon>Hyoscyameae</taxon>
        <taxon>Anisodus</taxon>
    </lineage>
</organism>
<evidence type="ECO:0000256" key="2">
    <source>
        <dbReference type="ARBA" id="ARBA00007456"/>
    </source>
</evidence>
<feature type="region of interest" description="Disordered" evidence="11">
    <location>
        <begin position="27"/>
        <end position="72"/>
    </location>
</feature>
<feature type="binding site" evidence="8">
    <location>
        <position position="290"/>
    </location>
    <ligand>
        <name>oxalate</name>
        <dbReference type="ChEBI" id="CHEBI:30623"/>
    </ligand>
</feature>
<evidence type="ECO:0000313" key="13">
    <source>
        <dbReference type="EMBL" id="KAJ8534273.1"/>
    </source>
</evidence>
<keyword evidence="6 10" id="KW-1015">Disulfide bond</keyword>
<keyword evidence="5 8" id="KW-0479">Metal-binding</keyword>
<dbReference type="SUPFAM" id="SSF52833">
    <property type="entry name" value="Thioredoxin-like"/>
    <property type="match status" value="1"/>
</dbReference>
<proteinExistence type="inferred from homology"/>
<dbReference type="InterPro" id="IPR011051">
    <property type="entry name" value="RmlC_Cupin_sf"/>
</dbReference>
<dbReference type="Pfam" id="PF00190">
    <property type="entry name" value="Cupin_1"/>
    <property type="match status" value="1"/>
</dbReference>
<dbReference type="EMBL" id="JAJAGQ010000019">
    <property type="protein sequence ID" value="KAJ8534273.1"/>
    <property type="molecule type" value="Genomic_DNA"/>
</dbReference>
<evidence type="ECO:0000256" key="11">
    <source>
        <dbReference type="SAM" id="MobiDB-lite"/>
    </source>
</evidence>
<evidence type="ECO:0000259" key="12">
    <source>
        <dbReference type="SMART" id="SM00835"/>
    </source>
</evidence>
<dbReference type="Gene3D" id="2.60.120.10">
    <property type="entry name" value="Jelly Rolls"/>
    <property type="match status" value="1"/>
</dbReference>
<dbReference type="InterPro" id="IPR019780">
    <property type="entry name" value="Germin_Mn-BS"/>
</dbReference>
<dbReference type="GO" id="GO:0048046">
    <property type="term" value="C:apoplast"/>
    <property type="evidence" value="ECO:0007669"/>
    <property type="project" value="UniProtKB-SubCell"/>
</dbReference>
<feature type="binding site" evidence="9">
    <location>
        <position position="331"/>
    </location>
    <ligand>
        <name>Mn(2+)</name>
        <dbReference type="ChEBI" id="CHEBI:29035"/>
    </ligand>
</feature>
<evidence type="ECO:0000313" key="14">
    <source>
        <dbReference type="Proteomes" id="UP001152561"/>
    </source>
</evidence>
<evidence type="ECO:0000256" key="10">
    <source>
        <dbReference type="PIRSR" id="PIRSR601929-3"/>
    </source>
</evidence>
<dbReference type="OrthoDB" id="45518at2759"/>
<dbReference type="AlphaFoldDB" id="A0A9Q1R036"/>
<dbReference type="PROSITE" id="PS00725">
    <property type="entry name" value="GERMIN"/>
    <property type="match status" value="1"/>
</dbReference>
<evidence type="ECO:0000256" key="4">
    <source>
        <dbReference type="ARBA" id="ARBA00022525"/>
    </source>
</evidence>
<keyword evidence="7 8" id="KW-0464">Manganese</keyword>
<evidence type="ECO:0000256" key="3">
    <source>
        <dbReference type="ARBA" id="ARBA00022523"/>
    </source>
</evidence>
<evidence type="ECO:0000256" key="7">
    <source>
        <dbReference type="ARBA" id="ARBA00023211"/>
    </source>
</evidence>
<keyword evidence="14" id="KW-1185">Reference proteome</keyword>
<comment type="caution">
    <text evidence="13">The sequence shown here is derived from an EMBL/GenBank/DDBJ whole genome shotgun (WGS) entry which is preliminary data.</text>
</comment>
<dbReference type="Proteomes" id="UP001152561">
    <property type="component" value="Unassembled WGS sequence"/>
</dbReference>
<dbReference type="InterPro" id="IPR014710">
    <property type="entry name" value="RmlC-like_jellyroll"/>
</dbReference>
<feature type="compositionally biased region" description="Basic and acidic residues" evidence="11">
    <location>
        <begin position="46"/>
        <end position="62"/>
    </location>
</feature>
<keyword evidence="3" id="KW-0052">Apoplast</keyword>
<comment type="similarity">
    <text evidence="2">Belongs to the germin family.</text>
</comment>
<dbReference type="PANTHER" id="PTHR31238">
    <property type="entry name" value="GERMIN-LIKE PROTEIN SUBFAMILY 3 MEMBER 3"/>
    <property type="match status" value="1"/>
</dbReference>
<feature type="binding site" evidence="8">
    <location>
        <position position="285"/>
    </location>
    <ligand>
        <name>oxalate</name>
        <dbReference type="ChEBI" id="CHEBI:30623"/>
    </ligand>
</feature>
<evidence type="ECO:0000256" key="9">
    <source>
        <dbReference type="PIRSR" id="PIRSR601929-2"/>
    </source>
</evidence>
<name>A0A9Q1R036_9SOLA</name>
<sequence>MGDYHFVYKDVEGTSTQWDDIQRKLGNLPPKAPVFKPDPFTPGEDESSKSKDKDWIDEKNQDDLDDLEDDPDLNDDRFLQEYRMKRMAEMREVAKIVRFGSVIPISGSDFVREVSQAPEDIWVVFLDYVGLHSFGRRCTPEGVALTLCQSDPVLNDGRSNQGQSREAVLDGFDGICMLSSDTSDAPLFFHFRVSLAFEPSPLQDFCVADPASQVEVNGLACKDPKSVKAEDFFFSGLHLAGNTSNTFGSKVTPVNVAQIPGLNTLGISLARVDYAPWGINPPHTHPRATEILTVLEGSLQVGFVTSNPENRLITKVLKKGDTFVFPIGLVHYQRNVGYGNAVAIAALSSQNPGVISIANAVFGSEPAIQTDVLAKAFQVDKSIAALVQSKF</sequence>
<dbReference type="SUPFAM" id="SSF51182">
    <property type="entry name" value="RmlC-like cupins"/>
    <property type="match status" value="1"/>
</dbReference>
<evidence type="ECO:0000256" key="8">
    <source>
        <dbReference type="PIRSR" id="PIRSR601929-1"/>
    </source>
</evidence>
<feature type="binding site" evidence="8">
    <location>
        <position position="280"/>
    </location>
    <ligand>
        <name>oxalate</name>
        <dbReference type="ChEBI" id="CHEBI:30623"/>
    </ligand>
</feature>
<feature type="domain" description="Cupin type-1" evidence="12">
    <location>
        <begin position="235"/>
        <end position="385"/>
    </location>
</feature>
<dbReference type="FunFam" id="2.60.120.10:FF:000005">
    <property type="entry name" value="Germin-like protein subfamily 1 member 8"/>
    <property type="match status" value="1"/>
</dbReference>
<reference evidence="14" key="1">
    <citation type="journal article" date="2023" name="Proc. Natl. Acad. Sci. U.S.A.">
        <title>Genomic and structural basis for evolution of tropane alkaloid biosynthesis.</title>
        <authorList>
            <person name="Wanga Y.-J."/>
            <person name="Taina T."/>
            <person name="Yua J.-Y."/>
            <person name="Lia J."/>
            <person name="Xua B."/>
            <person name="Chenc J."/>
            <person name="D'Auriad J.C."/>
            <person name="Huanga J.-P."/>
            <person name="Huanga S.-X."/>
        </authorList>
    </citation>
    <scope>NUCLEOTIDE SEQUENCE [LARGE SCALE GENOMIC DNA]</scope>
    <source>
        <strain evidence="14">cv. KIB-2019</strain>
    </source>
</reference>
<feature type="binding site" evidence="9">
    <location>
        <position position="290"/>
    </location>
    <ligand>
        <name>Mn(2+)</name>
        <dbReference type="ChEBI" id="CHEBI:29035"/>
    </ligand>
</feature>
<dbReference type="InterPro" id="IPR006045">
    <property type="entry name" value="Cupin_1"/>
</dbReference>
<gene>
    <name evidence="13" type="ORF">K7X08_007597</name>
</gene>
<dbReference type="GO" id="GO:0030145">
    <property type="term" value="F:manganese ion binding"/>
    <property type="evidence" value="ECO:0007669"/>
    <property type="project" value="InterPro"/>
</dbReference>
<evidence type="ECO:0000256" key="1">
    <source>
        <dbReference type="ARBA" id="ARBA00004271"/>
    </source>
</evidence>
<dbReference type="InterPro" id="IPR036249">
    <property type="entry name" value="Thioredoxin-like_sf"/>
</dbReference>
<dbReference type="CDD" id="cd02241">
    <property type="entry name" value="cupin_OxOx"/>
    <property type="match status" value="1"/>
</dbReference>
<feature type="compositionally biased region" description="Acidic residues" evidence="11">
    <location>
        <begin position="63"/>
        <end position="72"/>
    </location>
</feature>
<dbReference type="SMART" id="SM00835">
    <property type="entry name" value="Cupin_1"/>
    <property type="match status" value="1"/>
</dbReference>
<keyword evidence="4" id="KW-0964">Secreted</keyword>
<feature type="binding site" evidence="9">
    <location>
        <position position="283"/>
    </location>
    <ligand>
        <name>Mn(2+)</name>
        <dbReference type="ChEBI" id="CHEBI:29035"/>
    </ligand>
</feature>
<feature type="disulfide bond" evidence="10">
    <location>
        <begin position="206"/>
        <end position="221"/>
    </location>
</feature>
<evidence type="ECO:0000256" key="5">
    <source>
        <dbReference type="ARBA" id="ARBA00022723"/>
    </source>
</evidence>
<protein>
    <recommendedName>
        <fullName evidence="12">Cupin type-1 domain-containing protein</fullName>
    </recommendedName>
</protein>
<comment type="subcellular location">
    <subcellularLocation>
        <location evidence="1">Secreted</location>
        <location evidence="1">Extracellular space</location>
        <location evidence="1">Apoplast</location>
    </subcellularLocation>
</comment>
<evidence type="ECO:0000256" key="6">
    <source>
        <dbReference type="ARBA" id="ARBA00023157"/>
    </source>
</evidence>